<name>A0A1Y2EHJ6_9PEZI</name>
<comment type="similarity">
    <text evidence="2 11">Belongs to the zinc-containing alcohol dehydrogenase family.</text>
</comment>
<sequence>MSPQNYKFEGWLAHDTSAVEGKMTWGEFEPKRWEESDIDIKITHCGMCGSDVHTLRSGWYPAPYPIIVGHEIVGEVVRVGSKAAGSHKIGDRVGVGCLTDCCMGIAGVPICEACESGEEQFCPKARWTYPGPHHNGDKGYGGYATYHRCPGRFVFKIPDGLESKQAATMMCAGITMYSPLKRFGCGPGKLVGIVGLGGLGHYGVLLAKAMGADKVVAISRKASKRDEALKLGAGDYLATDDDVGWYKKYYNKLDLIVSTVASSKAPIKGYLAMLKRHGTLVQVGNPDDGQFALPQSTLIMKSLNFAGSSIGSAAEIREMLQLAADKKIKAWVEERPMHEANQAVLDLEEGKPRYRYCLMNQVAPKL</sequence>
<evidence type="ECO:0000256" key="9">
    <source>
        <dbReference type="ARBA" id="ARBA00024074"/>
    </source>
</evidence>
<evidence type="ECO:0000313" key="14">
    <source>
        <dbReference type="Proteomes" id="UP000193689"/>
    </source>
</evidence>
<dbReference type="GO" id="GO:0008106">
    <property type="term" value="F:alcohol dehydrogenase (NADP+) activity"/>
    <property type="evidence" value="ECO:0007669"/>
    <property type="project" value="UniProtKB-EC"/>
</dbReference>
<evidence type="ECO:0000256" key="5">
    <source>
        <dbReference type="ARBA" id="ARBA00022723"/>
    </source>
</evidence>
<dbReference type="FunFam" id="3.40.50.720:FF:000158">
    <property type="entry name" value="Zinc-binding alcohol dehydrogenase"/>
    <property type="match status" value="1"/>
</dbReference>
<dbReference type="InterPro" id="IPR013149">
    <property type="entry name" value="ADH-like_C"/>
</dbReference>
<dbReference type="PANTHER" id="PTHR42683">
    <property type="entry name" value="ALDEHYDE REDUCTASE"/>
    <property type="match status" value="1"/>
</dbReference>
<dbReference type="InterPro" id="IPR020843">
    <property type="entry name" value="ER"/>
</dbReference>
<evidence type="ECO:0000256" key="3">
    <source>
        <dbReference type="ARBA" id="ARBA00011738"/>
    </source>
</evidence>
<dbReference type="InterPro" id="IPR002328">
    <property type="entry name" value="ADH_Zn_CS"/>
</dbReference>
<dbReference type="InParanoid" id="A0A1Y2EHJ6"/>
<gene>
    <name evidence="13" type="ORF">BCR38DRAFT_2848</name>
</gene>
<evidence type="ECO:0000313" key="13">
    <source>
        <dbReference type="EMBL" id="ORY71040.1"/>
    </source>
</evidence>
<dbReference type="GO" id="GO:0008270">
    <property type="term" value="F:zinc ion binding"/>
    <property type="evidence" value="ECO:0007669"/>
    <property type="project" value="InterPro"/>
</dbReference>
<dbReference type="CDD" id="cd05283">
    <property type="entry name" value="CAD1"/>
    <property type="match status" value="1"/>
</dbReference>
<accession>A0A1Y2EHJ6</accession>
<dbReference type="PROSITE" id="PS00059">
    <property type="entry name" value="ADH_ZINC"/>
    <property type="match status" value="1"/>
</dbReference>
<dbReference type="AlphaFoldDB" id="A0A1Y2EHJ6"/>
<keyword evidence="14" id="KW-1185">Reference proteome</keyword>
<protein>
    <recommendedName>
        <fullName evidence="9">alcohol dehydrogenase (NADP(+))</fullName>
        <ecNumber evidence="9">1.1.1.2</ecNumber>
    </recommendedName>
</protein>
<evidence type="ECO:0000259" key="12">
    <source>
        <dbReference type="SMART" id="SM00829"/>
    </source>
</evidence>
<dbReference type="SUPFAM" id="SSF50129">
    <property type="entry name" value="GroES-like"/>
    <property type="match status" value="1"/>
</dbReference>
<evidence type="ECO:0000256" key="6">
    <source>
        <dbReference type="ARBA" id="ARBA00022833"/>
    </source>
</evidence>
<dbReference type="EC" id="1.1.1.2" evidence="9"/>
<dbReference type="SUPFAM" id="SSF51735">
    <property type="entry name" value="NAD(P)-binding Rossmann-fold domains"/>
    <property type="match status" value="1"/>
</dbReference>
<dbReference type="Gene3D" id="3.40.50.720">
    <property type="entry name" value="NAD(P)-binding Rossmann-like Domain"/>
    <property type="match status" value="1"/>
</dbReference>
<reference evidence="13 14" key="1">
    <citation type="submission" date="2016-07" db="EMBL/GenBank/DDBJ databases">
        <title>Pervasive Adenine N6-methylation of Active Genes in Fungi.</title>
        <authorList>
            <consortium name="DOE Joint Genome Institute"/>
            <person name="Mondo S.J."/>
            <person name="Dannebaum R.O."/>
            <person name="Kuo R.C."/>
            <person name="Labutti K."/>
            <person name="Haridas S."/>
            <person name="Kuo A."/>
            <person name="Salamov A."/>
            <person name="Ahrendt S.R."/>
            <person name="Lipzen A."/>
            <person name="Sullivan W."/>
            <person name="Andreopoulos W.B."/>
            <person name="Clum A."/>
            <person name="Lindquist E."/>
            <person name="Daum C."/>
            <person name="Ramamoorthy G.K."/>
            <person name="Gryganskyi A."/>
            <person name="Culley D."/>
            <person name="Magnuson J.K."/>
            <person name="James T.Y."/>
            <person name="O'Malley M.A."/>
            <person name="Stajich J.E."/>
            <person name="Spatafora J.W."/>
            <person name="Visel A."/>
            <person name="Grigoriev I.V."/>
        </authorList>
    </citation>
    <scope>NUCLEOTIDE SEQUENCE [LARGE SCALE GENOMIC DNA]</scope>
    <source>
        <strain evidence="13 14">CBS 129021</strain>
    </source>
</reference>
<keyword evidence="8" id="KW-0560">Oxidoreductase</keyword>
<dbReference type="SMART" id="SM00829">
    <property type="entry name" value="PKS_ER"/>
    <property type="match status" value="1"/>
</dbReference>
<organism evidence="13 14">
    <name type="scientific">Pseudomassariella vexata</name>
    <dbReference type="NCBI Taxonomy" id="1141098"/>
    <lineage>
        <taxon>Eukaryota</taxon>
        <taxon>Fungi</taxon>
        <taxon>Dikarya</taxon>
        <taxon>Ascomycota</taxon>
        <taxon>Pezizomycotina</taxon>
        <taxon>Sordariomycetes</taxon>
        <taxon>Xylariomycetidae</taxon>
        <taxon>Amphisphaeriales</taxon>
        <taxon>Pseudomassariaceae</taxon>
        <taxon>Pseudomassariella</taxon>
    </lineage>
</organism>
<dbReference type="FunCoup" id="A0A1Y2EHJ6">
    <property type="interactions" value="542"/>
</dbReference>
<evidence type="ECO:0000256" key="8">
    <source>
        <dbReference type="ARBA" id="ARBA00023002"/>
    </source>
</evidence>
<evidence type="ECO:0000256" key="4">
    <source>
        <dbReference type="ARBA" id="ARBA00022553"/>
    </source>
</evidence>
<dbReference type="Pfam" id="PF00107">
    <property type="entry name" value="ADH_zinc_N"/>
    <property type="match status" value="1"/>
</dbReference>
<dbReference type="InterPro" id="IPR047109">
    <property type="entry name" value="CAD-like"/>
</dbReference>
<keyword evidence="4" id="KW-0597">Phosphoprotein</keyword>
<feature type="domain" description="Enoyl reductase (ER)" evidence="12">
    <location>
        <begin position="21"/>
        <end position="352"/>
    </location>
</feature>
<evidence type="ECO:0000256" key="2">
    <source>
        <dbReference type="ARBA" id="ARBA00008072"/>
    </source>
</evidence>
<comment type="cofactor">
    <cofactor evidence="1 11">
        <name>Zn(2+)</name>
        <dbReference type="ChEBI" id="CHEBI:29105"/>
    </cofactor>
</comment>
<dbReference type="Gene3D" id="3.90.180.10">
    <property type="entry name" value="Medium-chain alcohol dehydrogenases, catalytic domain"/>
    <property type="match status" value="1"/>
</dbReference>
<evidence type="ECO:0000256" key="11">
    <source>
        <dbReference type="RuleBase" id="RU361277"/>
    </source>
</evidence>
<proteinExistence type="inferred from homology"/>
<dbReference type="Pfam" id="PF08240">
    <property type="entry name" value="ADH_N"/>
    <property type="match status" value="1"/>
</dbReference>
<dbReference type="EMBL" id="MCFJ01000001">
    <property type="protein sequence ID" value="ORY71040.1"/>
    <property type="molecule type" value="Genomic_DNA"/>
</dbReference>
<keyword evidence="5 11" id="KW-0479">Metal-binding</keyword>
<evidence type="ECO:0000256" key="1">
    <source>
        <dbReference type="ARBA" id="ARBA00001947"/>
    </source>
</evidence>
<evidence type="ECO:0000256" key="7">
    <source>
        <dbReference type="ARBA" id="ARBA00022857"/>
    </source>
</evidence>
<dbReference type="GO" id="GO:0006066">
    <property type="term" value="P:alcohol metabolic process"/>
    <property type="evidence" value="ECO:0007669"/>
    <property type="project" value="UniProtKB-ARBA"/>
</dbReference>
<dbReference type="InterPro" id="IPR013154">
    <property type="entry name" value="ADH-like_N"/>
</dbReference>
<keyword evidence="6 11" id="KW-0862">Zinc</keyword>
<dbReference type="OrthoDB" id="1879366at2759"/>
<dbReference type="InterPro" id="IPR036291">
    <property type="entry name" value="NAD(P)-bd_dom_sf"/>
</dbReference>
<comment type="subunit">
    <text evidence="3">Homodimer.</text>
</comment>
<comment type="catalytic activity">
    <reaction evidence="10">
        <text>a primary alcohol + NADP(+) = an aldehyde + NADPH + H(+)</text>
        <dbReference type="Rhea" id="RHEA:15937"/>
        <dbReference type="ChEBI" id="CHEBI:15378"/>
        <dbReference type="ChEBI" id="CHEBI:15734"/>
        <dbReference type="ChEBI" id="CHEBI:17478"/>
        <dbReference type="ChEBI" id="CHEBI:57783"/>
        <dbReference type="ChEBI" id="CHEBI:58349"/>
        <dbReference type="EC" id="1.1.1.2"/>
    </reaction>
    <physiologicalReaction direction="left-to-right" evidence="10">
        <dbReference type="Rhea" id="RHEA:15938"/>
    </physiologicalReaction>
    <physiologicalReaction direction="right-to-left" evidence="10">
        <dbReference type="Rhea" id="RHEA:15939"/>
    </physiologicalReaction>
</comment>
<dbReference type="GeneID" id="63770679"/>
<dbReference type="InterPro" id="IPR011032">
    <property type="entry name" value="GroES-like_sf"/>
</dbReference>
<dbReference type="Proteomes" id="UP000193689">
    <property type="component" value="Unassembled WGS sequence"/>
</dbReference>
<evidence type="ECO:0000256" key="10">
    <source>
        <dbReference type="ARBA" id="ARBA00050997"/>
    </source>
</evidence>
<dbReference type="STRING" id="1141098.A0A1Y2EHJ6"/>
<comment type="caution">
    <text evidence="13">The sequence shown here is derived from an EMBL/GenBank/DDBJ whole genome shotgun (WGS) entry which is preliminary data.</text>
</comment>
<dbReference type="RefSeq" id="XP_040720632.1">
    <property type="nucleotide sequence ID" value="XM_040854467.1"/>
</dbReference>
<keyword evidence="7" id="KW-0521">NADP</keyword>